<comment type="pathway">
    <text evidence="3">Lipid metabolism; sphingolipid metabolism.</text>
</comment>
<keyword evidence="6" id="KW-0256">Endoplasmic reticulum</keyword>
<dbReference type="AlphaFoldDB" id="A0A1G7G478"/>
<feature type="modified residue" description="N6-(pyridoxal phosphate)lysine" evidence="14">
    <location>
        <position position="247"/>
    </location>
</feature>
<dbReference type="InterPro" id="IPR002129">
    <property type="entry name" value="PyrdxlP-dep_de-COase"/>
</dbReference>
<evidence type="ECO:0000256" key="11">
    <source>
        <dbReference type="ARBA" id="ARBA00023136"/>
    </source>
</evidence>
<keyword evidence="10" id="KW-0443">Lipid metabolism</keyword>
<dbReference type="FunFam" id="3.40.640.10:FF:000020">
    <property type="entry name" value="sphingosine-1-phosphate lyase 1"/>
    <property type="match status" value="1"/>
</dbReference>
<gene>
    <name evidence="16" type="ORF">SAMN04488542_102291</name>
</gene>
<dbReference type="Gene3D" id="6.10.140.2150">
    <property type="match status" value="1"/>
</dbReference>
<evidence type="ECO:0000256" key="10">
    <source>
        <dbReference type="ARBA" id="ARBA00023098"/>
    </source>
</evidence>
<dbReference type="InterPro" id="IPR015421">
    <property type="entry name" value="PyrdxlP-dep_Trfase_major"/>
</dbReference>
<keyword evidence="9" id="KW-1133">Transmembrane helix</keyword>
<dbReference type="PANTHER" id="PTHR42735:SF9">
    <property type="entry name" value="SPHINGOSINE-1-PHOSPHATE LYASE"/>
    <property type="match status" value="1"/>
</dbReference>
<evidence type="ECO:0000256" key="1">
    <source>
        <dbReference type="ARBA" id="ARBA00001933"/>
    </source>
</evidence>
<evidence type="ECO:0000256" key="14">
    <source>
        <dbReference type="PIRSR" id="PIRSR602129-50"/>
    </source>
</evidence>
<evidence type="ECO:0000256" key="9">
    <source>
        <dbReference type="ARBA" id="ARBA00022989"/>
    </source>
</evidence>
<comment type="cofactor">
    <cofactor evidence="1 14 15">
        <name>pyridoxal 5'-phosphate</name>
        <dbReference type="ChEBI" id="CHEBI:597326"/>
    </cofactor>
</comment>
<evidence type="ECO:0000256" key="5">
    <source>
        <dbReference type="ARBA" id="ARBA00022692"/>
    </source>
</evidence>
<dbReference type="GO" id="GO:0004058">
    <property type="term" value="F:aromatic-L-amino-acid decarboxylase activity"/>
    <property type="evidence" value="ECO:0007669"/>
    <property type="project" value="UniProtKB-ARBA"/>
</dbReference>
<comment type="similarity">
    <text evidence="13">Belongs to the group II decarboxylase family. Sphingosine-1-phosphate lyase subfamily.</text>
</comment>
<evidence type="ECO:0000256" key="8">
    <source>
        <dbReference type="ARBA" id="ARBA00022919"/>
    </source>
</evidence>
<keyword evidence="11" id="KW-0472">Membrane</keyword>
<dbReference type="STRING" id="670482.SAMN04488542_102291"/>
<dbReference type="GO" id="GO:0019752">
    <property type="term" value="P:carboxylic acid metabolic process"/>
    <property type="evidence" value="ECO:0007669"/>
    <property type="project" value="InterPro"/>
</dbReference>
<keyword evidence="12 15" id="KW-0456">Lyase</keyword>
<evidence type="ECO:0000313" key="17">
    <source>
        <dbReference type="Proteomes" id="UP000198972"/>
    </source>
</evidence>
<organism evidence="16 17">
    <name type="scientific">Fontibacillus panacisegetis</name>
    <dbReference type="NCBI Taxonomy" id="670482"/>
    <lineage>
        <taxon>Bacteria</taxon>
        <taxon>Bacillati</taxon>
        <taxon>Bacillota</taxon>
        <taxon>Bacilli</taxon>
        <taxon>Bacillales</taxon>
        <taxon>Paenibacillaceae</taxon>
        <taxon>Fontibacillus</taxon>
    </lineage>
</organism>
<dbReference type="Gene3D" id="3.90.1150.10">
    <property type="entry name" value="Aspartate Aminotransferase, domain 1"/>
    <property type="match status" value="1"/>
</dbReference>
<dbReference type="InterPro" id="IPR015424">
    <property type="entry name" value="PyrdxlP-dep_Trfase"/>
</dbReference>
<dbReference type="Gene3D" id="3.40.640.10">
    <property type="entry name" value="Type I PLP-dependent aspartate aminotransferase-like (Major domain)"/>
    <property type="match status" value="1"/>
</dbReference>
<keyword evidence="7 14" id="KW-0663">Pyridoxal phosphate</keyword>
<evidence type="ECO:0000256" key="15">
    <source>
        <dbReference type="RuleBase" id="RU000382"/>
    </source>
</evidence>
<keyword evidence="8" id="KW-0746">Sphingolipid metabolism</keyword>
<evidence type="ECO:0000256" key="3">
    <source>
        <dbReference type="ARBA" id="ARBA00004760"/>
    </source>
</evidence>
<name>A0A1G7G478_9BACL</name>
<evidence type="ECO:0000256" key="4">
    <source>
        <dbReference type="ARBA" id="ARBA00004991"/>
    </source>
</evidence>
<accession>A0A1G7G478</accession>
<dbReference type="GO" id="GO:0030170">
    <property type="term" value="F:pyridoxal phosphate binding"/>
    <property type="evidence" value="ECO:0007669"/>
    <property type="project" value="InterPro"/>
</dbReference>
<evidence type="ECO:0000256" key="6">
    <source>
        <dbReference type="ARBA" id="ARBA00022824"/>
    </source>
</evidence>
<evidence type="ECO:0000256" key="7">
    <source>
        <dbReference type="ARBA" id="ARBA00022898"/>
    </source>
</evidence>
<dbReference type="EMBL" id="FNBG01000002">
    <property type="protein sequence ID" value="SDE82932.1"/>
    <property type="molecule type" value="Genomic_DNA"/>
</dbReference>
<evidence type="ECO:0000313" key="16">
    <source>
        <dbReference type="EMBL" id="SDE82932.1"/>
    </source>
</evidence>
<protein>
    <submittedName>
        <fullName evidence="16">Glutamate or tyrosine decarboxylase</fullName>
    </submittedName>
</protein>
<reference evidence="16 17" key="1">
    <citation type="submission" date="2016-10" db="EMBL/GenBank/DDBJ databases">
        <authorList>
            <person name="de Groot N.N."/>
        </authorList>
    </citation>
    <scope>NUCLEOTIDE SEQUENCE [LARGE SCALE GENOMIC DNA]</scope>
    <source>
        <strain evidence="16 17">DSM 28129</strain>
    </source>
</reference>
<dbReference type="Pfam" id="PF00282">
    <property type="entry name" value="Pyridoxal_deC"/>
    <property type="match status" value="1"/>
</dbReference>
<dbReference type="SUPFAM" id="SSF53383">
    <property type="entry name" value="PLP-dependent transferases"/>
    <property type="match status" value="1"/>
</dbReference>
<evidence type="ECO:0000256" key="2">
    <source>
        <dbReference type="ARBA" id="ARBA00004389"/>
    </source>
</evidence>
<dbReference type="InterPro" id="IPR050477">
    <property type="entry name" value="GrpII_AminoAcid_Decarb"/>
</dbReference>
<comment type="subcellular location">
    <subcellularLocation>
        <location evidence="2">Endoplasmic reticulum membrane</location>
        <topology evidence="2">Single-pass membrane protein</topology>
    </subcellularLocation>
</comment>
<dbReference type="PANTHER" id="PTHR42735">
    <property type="match status" value="1"/>
</dbReference>
<sequence length="445" mass="48885">MFTMVQLQFPTTGKAKKEILDQLQDLRGQDANWRDGRTWSLVYYGGEDISDLTRQAYQLFSQENGLNPGAFPSLRQMETEVVSMTADLLGGGGETVGNMTSGGTESILMAVKTARDYARAIRPEIRQPEMVLPVTAHPAFSKAAAYFDIKAVYIPLTEEYLADISMTKELINANTILLVGSAPAYPHGVMDPIEEMASIAIDHQIPFHVDACLGGFMLPFLKKIGEPVPDFDFRVPGVTSISADLHKYGYASKGASVVLYREDAYRQHQFYVRSDWPGGLFASPTMAGTRPGGAIAAAWAVLNYLGQDGYSRLADSTLQITRRLKEALAAIPGLHILGNPQMSVFAVGSEELNLYAVADELESKGWHMDRQHLPPSLHFMVTQAHRESVDAFIHDVQKAIEAVTGHPEAYSEGSTAMYGMVGSLPDKSLAHGFMRDYLSSMTRKH</sequence>
<dbReference type="InterPro" id="IPR015422">
    <property type="entry name" value="PyrdxlP-dep_Trfase_small"/>
</dbReference>
<comment type="pathway">
    <text evidence="4">Sphingolipid metabolism.</text>
</comment>
<evidence type="ECO:0000256" key="12">
    <source>
        <dbReference type="ARBA" id="ARBA00023239"/>
    </source>
</evidence>
<proteinExistence type="inferred from homology"/>
<keyword evidence="17" id="KW-1185">Reference proteome</keyword>
<dbReference type="GO" id="GO:0006665">
    <property type="term" value="P:sphingolipid metabolic process"/>
    <property type="evidence" value="ECO:0007669"/>
    <property type="project" value="UniProtKB-KW"/>
</dbReference>
<evidence type="ECO:0000256" key="13">
    <source>
        <dbReference type="ARBA" id="ARBA00038302"/>
    </source>
</evidence>
<keyword evidence="5" id="KW-0812">Transmembrane</keyword>
<dbReference type="GO" id="GO:0016020">
    <property type="term" value="C:membrane"/>
    <property type="evidence" value="ECO:0007669"/>
    <property type="project" value="GOC"/>
</dbReference>
<dbReference type="Proteomes" id="UP000198972">
    <property type="component" value="Unassembled WGS sequence"/>
</dbReference>